<evidence type="ECO:0008006" key="3">
    <source>
        <dbReference type="Google" id="ProtNLM"/>
    </source>
</evidence>
<gene>
    <name evidence="1" type="ORF">B0T14DRAFT_508342</name>
</gene>
<sequence>MAACAGARECDCVVFGNSAGVDGNQLKNGYRRAMVVDPSGEISVECEKLSENAALTICTRGWIGSGARLRRGDLVREKGETKGVA</sequence>
<protein>
    <recommendedName>
        <fullName evidence="3">CN hydrolase domain-containing protein</fullName>
    </recommendedName>
</protein>
<organism evidence="1 2">
    <name type="scientific">Immersiella caudata</name>
    <dbReference type="NCBI Taxonomy" id="314043"/>
    <lineage>
        <taxon>Eukaryota</taxon>
        <taxon>Fungi</taxon>
        <taxon>Dikarya</taxon>
        <taxon>Ascomycota</taxon>
        <taxon>Pezizomycotina</taxon>
        <taxon>Sordariomycetes</taxon>
        <taxon>Sordariomycetidae</taxon>
        <taxon>Sordariales</taxon>
        <taxon>Lasiosphaeriaceae</taxon>
        <taxon>Immersiella</taxon>
    </lineage>
</organism>
<evidence type="ECO:0000313" key="1">
    <source>
        <dbReference type="EMBL" id="KAK0634073.1"/>
    </source>
</evidence>
<proteinExistence type="predicted"/>
<dbReference type="Proteomes" id="UP001175000">
    <property type="component" value="Unassembled WGS sequence"/>
</dbReference>
<evidence type="ECO:0000313" key="2">
    <source>
        <dbReference type="Proteomes" id="UP001175000"/>
    </source>
</evidence>
<dbReference type="EMBL" id="JAULSU010000001">
    <property type="protein sequence ID" value="KAK0634073.1"/>
    <property type="molecule type" value="Genomic_DNA"/>
</dbReference>
<accession>A0AA40CE49</accession>
<reference evidence="1" key="1">
    <citation type="submission" date="2023-06" db="EMBL/GenBank/DDBJ databases">
        <title>Genome-scale phylogeny and comparative genomics of the fungal order Sordariales.</title>
        <authorList>
            <consortium name="Lawrence Berkeley National Laboratory"/>
            <person name="Hensen N."/>
            <person name="Bonometti L."/>
            <person name="Westerberg I."/>
            <person name="Brannstrom I.O."/>
            <person name="Guillou S."/>
            <person name="Cros-Aarteil S."/>
            <person name="Calhoun S."/>
            <person name="Haridas S."/>
            <person name="Kuo A."/>
            <person name="Mondo S."/>
            <person name="Pangilinan J."/>
            <person name="Riley R."/>
            <person name="Labutti K."/>
            <person name="Andreopoulos B."/>
            <person name="Lipzen A."/>
            <person name="Chen C."/>
            <person name="Yanf M."/>
            <person name="Daum C."/>
            <person name="Ng V."/>
            <person name="Clum A."/>
            <person name="Steindorff A."/>
            <person name="Ohm R."/>
            <person name="Martin F."/>
            <person name="Silar P."/>
            <person name="Natvig D."/>
            <person name="Lalanne C."/>
            <person name="Gautier V."/>
            <person name="Ament-Velasquez S.L."/>
            <person name="Kruys A."/>
            <person name="Hutchinson M.I."/>
            <person name="Powell A.J."/>
            <person name="Barry K."/>
            <person name="Miller A.N."/>
            <person name="Grigoriev I.V."/>
            <person name="Debuchy R."/>
            <person name="Gladieux P."/>
            <person name="Thoren M.H."/>
            <person name="Johannesson H."/>
        </authorList>
    </citation>
    <scope>NUCLEOTIDE SEQUENCE</scope>
    <source>
        <strain evidence="1">CBS 606.72</strain>
    </source>
</reference>
<keyword evidence="2" id="KW-1185">Reference proteome</keyword>
<name>A0AA40CE49_9PEZI</name>
<dbReference type="AlphaFoldDB" id="A0AA40CE49"/>
<comment type="caution">
    <text evidence="1">The sequence shown here is derived from an EMBL/GenBank/DDBJ whole genome shotgun (WGS) entry which is preliminary data.</text>
</comment>